<protein>
    <submittedName>
        <fullName evidence="1">Uncharacterized protein</fullName>
    </submittedName>
</protein>
<sequence length="57" mass="6835">MIFENGLEECPCKKKGCERHGKCFECLEYHKLRKRPAYCKRKNSIASFLRKKLSQNR</sequence>
<evidence type="ECO:0000313" key="2">
    <source>
        <dbReference type="Proteomes" id="UP000306409"/>
    </source>
</evidence>
<accession>A0A7H1VPS6</accession>
<proteinExistence type="predicted"/>
<dbReference type="AlphaFoldDB" id="A0A7H1VPS6"/>
<gene>
    <name evidence="1" type="ORF">EHE19_002280</name>
</gene>
<keyword evidence="2" id="KW-1185">Reference proteome</keyword>
<name>A0A7H1VPS6_9FIRM</name>
<dbReference type="EMBL" id="CP061336">
    <property type="protein sequence ID" value="QNU67388.1"/>
    <property type="molecule type" value="Genomic_DNA"/>
</dbReference>
<dbReference type="KEGG" id="rher:EHE19_002280"/>
<evidence type="ECO:0000313" key="1">
    <source>
        <dbReference type="EMBL" id="QNU67388.1"/>
    </source>
</evidence>
<reference evidence="1 2" key="1">
    <citation type="submission" date="2020-09" db="EMBL/GenBank/DDBJ databases">
        <title>Characterization and genome sequencing of Ruminiclostridium sp. nov. MA18.</title>
        <authorList>
            <person name="Rettenmaier R."/>
            <person name="Kowollik M.-L."/>
            <person name="Liebl W."/>
            <person name="Zverlov V."/>
        </authorList>
    </citation>
    <scope>NUCLEOTIDE SEQUENCE [LARGE SCALE GENOMIC DNA]</scope>
    <source>
        <strain evidence="1 2">MA18</strain>
    </source>
</reference>
<dbReference type="Proteomes" id="UP000306409">
    <property type="component" value="Chromosome"/>
</dbReference>
<organism evidence="1 2">
    <name type="scientific">Ruminiclostridium herbifermentans</name>
    <dbReference type="NCBI Taxonomy" id="2488810"/>
    <lineage>
        <taxon>Bacteria</taxon>
        <taxon>Bacillati</taxon>
        <taxon>Bacillota</taxon>
        <taxon>Clostridia</taxon>
        <taxon>Eubacteriales</taxon>
        <taxon>Oscillospiraceae</taxon>
        <taxon>Ruminiclostridium</taxon>
    </lineage>
</organism>
<dbReference type="RefSeq" id="WP_171003581.1">
    <property type="nucleotide sequence ID" value="NZ_CP061336.1"/>
</dbReference>